<dbReference type="EMBL" id="JAWDGP010005772">
    <property type="protein sequence ID" value="KAK3752303.1"/>
    <property type="molecule type" value="Genomic_DNA"/>
</dbReference>
<protein>
    <submittedName>
        <fullName evidence="1">Uncharacterized protein</fullName>
    </submittedName>
</protein>
<accession>A0AAE0YNC6</accession>
<reference evidence="1" key="1">
    <citation type="journal article" date="2023" name="G3 (Bethesda)">
        <title>A reference genome for the long-term kleptoplast-retaining sea slug Elysia crispata morphotype clarki.</title>
        <authorList>
            <person name="Eastman K.E."/>
            <person name="Pendleton A.L."/>
            <person name="Shaikh M.A."/>
            <person name="Suttiyut T."/>
            <person name="Ogas R."/>
            <person name="Tomko P."/>
            <person name="Gavelis G."/>
            <person name="Widhalm J.R."/>
            <person name="Wisecaver J.H."/>
        </authorList>
    </citation>
    <scope>NUCLEOTIDE SEQUENCE</scope>
    <source>
        <strain evidence="1">ECLA1</strain>
    </source>
</reference>
<proteinExistence type="predicted"/>
<comment type="caution">
    <text evidence="1">The sequence shown here is derived from an EMBL/GenBank/DDBJ whole genome shotgun (WGS) entry which is preliminary data.</text>
</comment>
<dbReference type="AlphaFoldDB" id="A0AAE0YNC6"/>
<organism evidence="1 2">
    <name type="scientific">Elysia crispata</name>
    <name type="common">lettuce slug</name>
    <dbReference type="NCBI Taxonomy" id="231223"/>
    <lineage>
        <taxon>Eukaryota</taxon>
        <taxon>Metazoa</taxon>
        <taxon>Spiralia</taxon>
        <taxon>Lophotrochozoa</taxon>
        <taxon>Mollusca</taxon>
        <taxon>Gastropoda</taxon>
        <taxon>Heterobranchia</taxon>
        <taxon>Euthyneura</taxon>
        <taxon>Panpulmonata</taxon>
        <taxon>Sacoglossa</taxon>
        <taxon>Placobranchoidea</taxon>
        <taxon>Plakobranchidae</taxon>
        <taxon>Elysia</taxon>
    </lineage>
</organism>
<gene>
    <name evidence="1" type="ORF">RRG08_011263</name>
</gene>
<name>A0AAE0YNC6_9GAST</name>
<evidence type="ECO:0000313" key="2">
    <source>
        <dbReference type="Proteomes" id="UP001283361"/>
    </source>
</evidence>
<evidence type="ECO:0000313" key="1">
    <source>
        <dbReference type="EMBL" id="KAK3752303.1"/>
    </source>
</evidence>
<dbReference type="Proteomes" id="UP001283361">
    <property type="component" value="Unassembled WGS sequence"/>
</dbReference>
<keyword evidence="2" id="KW-1185">Reference proteome</keyword>
<sequence>MTGWAVSPHQRRREPMFVTGDPGANVTVSVSRLVDQELFKLGQIRLDRVCHPWLCRLSSCISSVTSLQNWVSKLPHKLNRLNGSE</sequence>